<dbReference type="GO" id="GO:0008270">
    <property type="term" value="F:zinc ion binding"/>
    <property type="evidence" value="ECO:0007669"/>
    <property type="project" value="InterPro"/>
</dbReference>
<gene>
    <name evidence="4" type="ORF">UV8b_06182</name>
</gene>
<dbReference type="AlphaFoldDB" id="A0A8E5HUT6"/>
<dbReference type="PANTHER" id="PTHR38111:SF11">
    <property type="entry name" value="TRANSCRIPTION FACTOR DOMAIN-CONTAINING PROTEIN-RELATED"/>
    <property type="match status" value="1"/>
</dbReference>
<dbReference type="InterPro" id="IPR053178">
    <property type="entry name" value="Osmoadaptation_assoc"/>
</dbReference>
<organism evidence="4 5">
    <name type="scientific">Ustilaginoidea virens</name>
    <name type="common">Rice false smut fungus</name>
    <name type="synonym">Villosiclava virens</name>
    <dbReference type="NCBI Taxonomy" id="1159556"/>
    <lineage>
        <taxon>Eukaryota</taxon>
        <taxon>Fungi</taxon>
        <taxon>Dikarya</taxon>
        <taxon>Ascomycota</taxon>
        <taxon>Pezizomycotina</taxon>
        <taxon>Sordariomycetes</taxon>
        <taxon>Hypocreomycetidae</taxon>
        <taxon>Hypocreales</taxon>
        <taxon>Clavicipitaceae</taxon>
        <taxon>Ustilaginoidea</taxon>
    </lineage>
</organism>
<evidence type="ECO:0000259" key="3">
    <source>
        <dbReference type="PROSITE" id="PS50048"/>
    </source>
</evidence>
<proteinExistence type="predicted"/>
<dbReference type="Pfam" id="PF00172">
    <property type="entry name" value="Zn_clus"/>
    <property type="match status" value="1"/>
</dbReference>
<keyword evidence="1" id="KW-0539">Nucleus</keyword>
<evidence type="ECO:0000256" key="2">
    <source>
        <dbReference type="SAM" id="MobiDB-lite"/>
    </source>
</evidence>
<dbReference type="Gene3D" id="4.10.240.10">
    <property type="entry name" value="Zn(2)-C6 fungal-type DNA-binding domain"/>
    <property type="match status" value="1"/>
</dbReference>
<name>A0A8E5HUT6_USTVR</name>
<dbReference type="SUPFAM" id="SSF57701">
    <property type="entry name" value="Zn2/Cys6 DNA-binding domain"/>
    <property type="match status" value="1"/>
</dbReference>
<dbReference type="RefSeq" id="XP_042999614.1">
    <property type="nucleotide sequence ID" value="XM_043143679.1"/>
</dbReference>
<feature type="domain" description="Zn(2)-C6 fungal-type" evidence="3">
    <location>
        <begin position="9"/>
        <end position="37"/>
    </location>
</feature>
<dbReference type="KEGG" id="uvi:66066959"/>
<keyword evidence="5" id="KW-1185">Reference proteome</keyword>
<dbReference type="InterPro" id="IPR001138">
    <property type="entry name" value="Zn2Cys6_DnaBD"/>
</dbReference>
<dbReference type="Proteomes" id="UP000027002">
    <property type="component" value="Chromosome 5"/>
</dbReference>
<evidence type="ECO:0000256" key="1">
    <source>
        <dbReference type="ARBA" id="ARBA00023242"/>
    </source>
</evidence>
<dbReference type="PANTHER" id="PTHR38111">
    <property type="entry name" value="ZN(2)-C6 FUNGAL-TYPE DOMAIN-CONTAINING PROTEIN-RELATED"/>
    <property type="match status" value="1"/>
</dbReference>
<dbReference type="GeneID" id="66066959"/>
<dbReference type="SMART" id="SM00066">
    <property type="entry name" value="GAL4"/>
    <property type="match status" value="1"/>
</dbReference>
<dbReference type="EMBL" id="CP072757">
    <property type="protein sequence ID" value="QUC21941.1"/>
    <property type="molecule type" value="Genomic_DNA"/>
</dbReference>
<evidence type="ECO:0000313" key="5">
    <source>
        <dbReference type="Proteomes" id="UP000027002"/>
    </source>
</evidence>
<feature type="region of interest" description="Disordered" evidence="2">
    <location>
        <begin position="55"/>
        <end position="83"/>
    </location>
</feature>
<reference evidence="4" key="1">
    <citation type="submission" date="2020-03" db="EMBL/GenBank/DDBJ databases">
        <title>A mixture of massive structural variations and highly conserved coding sequences in Ustilaginoidea virens genome.</title>
        <authorList>
            <person name="Zhang K."/>
            <person name="Zhao Z."/>
            <person name="Zhang Z."/>
            <person name="Li Y."/>
            <person name="Hsiang T."/>
            <person name="Sun W."/>
        </authorList>
    </citation>
    <scope>NUCLEOTIDE SEQUENCE</scope>
    <source>
        <strain evidence="4">UV-8b</strain>
    </source>
</reference>
<accession>A0A8E5HUT6</accession>
<protein>
    <recommendedName>
        <fullName evidence="3">Zn(2)-C6 fungal-type domain-containing protein</fullName>
    </recommendedName>
</protein>
<dbReference type="CDD" id="cd00067">
    <property type="entry name" value="GAL4"/>
    <property type="match status" value="1"/>
</dbReference>
<dbReference type="InterPro" id="IPR036864">
    <property type="entry name" value="Zn2-C6_fun-type_DNA-bd_sf"/>
</dbReference>
<sequence>MPGAPSGRGCEGCRKRKKKCDLVQPSCSRCLRYGIRCIGSGQRVFRFKNATITESTPVSRTARPRAQPPVHAHPRPQRPLGNELTSTAGAFISTLQISDRKFSIQGFGPFLMDVPRRLGRSAILSASAKAFSSAVTAVYTGKTVFQALKDYGAALTCMRNAFASDPGQAAKADTLCGIYLLLLSQNFIRGHNDDTLVHMQGLLHVLNNMSPRDRSDPFASQIIDLITLVAITESIIDPRVIISDLKLDLKQTNFYGPVNDYSVVDIRSTNLTVANLIVLPTYLREPEHHLGRLRASYDLMRLESKKLVSITVQLHAACEASNDWAYYKGYVICESTVSVLHCLMALIRRTLEIFHPQDAVLQEHADHAANEVLAAGRRAWSFRPLGTTYMPKTLCLMWATVDNPNTKARLENMIDSYRENFRGNSWTKLVHFFEQRFEAMRRRAQSRIPYRFRLDTASPGSTNAGSEESV</sequence>
<dbReference type="OrthoDB" id="4314040at2759"/>
<dbReference type="PROSITE" id="PS00463">
    <property type="entry name" value="ZN2_CY6_FUNGAL_1"/>
    <property type="match status" value="1"/>
</dbReference>
<dbReference type="PROSITE" id="PS50048">
    <property type="entry name" value="ZN2_CY6_FUNGAL_2"/>
    <property type="match status" value="1"/>
</dbReference>
<evidence type="ECO:0000313" key="4">
    <source>
        <dbReference type="EMBL" id="QUC21941.1"/>
    </source>
</evidence>
<dbReference type="GO" id="GO:0000981">
    <property type="term" value="F:DNA-binding transcription factor activity, RNA polymerase II-specific"/>
    <property type="evidence" value="ECO:0007669"/>
    <property type="project" value="InterPro"/>
</dbReference>